<accession>A0ABP8G3N7</accession>
<reference evidence="4" key="1">
    <citation type="journal article" date="2019" name="Int. J. Syst. Evol. Microbiol.">
        <title>The Global Catalogue of Microorganisms (GCM) 10K type strain sequencing project: providing services to taxonomists for standard genome sequencing and annotation.</title>
        <authorList>
            <consortium name="The Broad Institute Genomics Platform"/>
            <consortium name="The Broad Institute Genome Sequencing Center for Infectious Disease"/>
            <person name="Wu L."/>
            <person name="Ma J."/>
        </authorList>
    </citation>
    <scope>NUCLEOTIDE SEQUENCE [LARGE SCALE GENOMIC DNA]</scope>
    <source>
        <strain evidence="4">JCM 31290</strain>
    </source>
</reference>
<feature type="transmembrane region" description="Helical" evidence="2">
    <location>
        <begin position="191"/>
        <end position="207"/>
    </location>
</feature>
<feature type="transmembrane region" description="Helical" evidence="2">
    <location>
        <begin position="82"/>
        <end position="102"/>
    </location>
</feature>
<comment type="caution">
    <text evidence="3">The sequence shown here is derived from an EMBL/GenBank/DDBJ whole genome shotgun (WGS) entry which is preliminary data.</text>
</comment>
<keyword evidence="2" id="KW-1133">Transmembrane helix</keyword>
<sequence length="352" mass="38021">MAVASRRRTRLRALAQQMVRPRRPLQGDGGPPQPSPAAHMPDSPAASPAAAPNRAPDTSSPEPEPQSGAGPESTLPPGWLELLGAAGSLLSLLTAVLFYFGWASTDAETRALGLRDTVLRLSTIDYLLRSVDALFLPAALVAAAALAGTGLHRWVTQDPGRAEAVTRTLRFAWLPPVALMVLLPRFPLLELLVPLALIPGFLLTTYARTLSRAGEPSSAADRRRKLRLWALTVLISVLALFWAISAYAGMVGRSRAETAARSVDTAFPSVVVFSEKDLLIRGDGTCFNRIEDKDSAYGFRHAGLRLFHVSGDRVFLVGSDWTPGRGTLWVIEKDDSLRVEFADVKGRPAKEC</sequence>
<name>A0ABP8G3N7_9ACTN</name>
<keyword evidence="2" id="KW-0812">Transmembrane</keyword>
<gene>
    <name evidence="3" type="ORF">GCM10023086_39240</name>
</gene>
<organism evidence="3 4">
    <name type="scientific">Streptomyces venetus</name>
    <dbReference type="NCBI Taxonomy" id="1701086"/>
    <lineage>
        <taxon>Bacteria</taxon>
        <taxon>Bacillati</taxon>
        <taxon>Actinomycetota</taxon>
        <taxon>Actinomycetes</taxon>
        <taxon>Kitasatosporales</taxon>
        <taxon>Streptomycetaceae</taxon>
        <taxon>Streptomyces</taxon>
    </lineage>
</organism>
<feature type="region of interest" description="Disordered" evidence="1">
    <location>
        <begin position="1"/>
        <end position="76"/>
    </location>
</feature>
<evidence type="ECO:0000256" key="1">
    <source>
        <dbReference type="SAM" id="MobiDB-lite"/>
    </source>
</evidence>
<evidence type="ECO:0000313" key="4">
    <source>
        <dbReference type="Proteomes" id="UP001501115"/>
    </source>
</evidence>
<protein>
    <submittedName>
        <fullName evidence="3">Uncharacterized protein</fullName>
    </submittedName>
</protein>
<feature type="transmembrane region" description="Helical" evidence="2">
    <location>
        <begin position="134"/>
        <end position="156"/>
    </location>
</feature>
<dbReference type="Proteomes" id="UP001501115">
    <property type="component" value="Unassembled WGS sequence"/>
</dbReference>
<evidence type="ECO:0000313" key="3">
    <source>
        <dbReference type="EMBL" id="GAA4316667.1"/>
    </source>
</evidence>
<keyword evidence="2" id="KW-0472">Membrane</keyword>
<feature type="compositionally biased region" description="Low complexity" evidence="1">
    <location>
        <begin position="36"/>
        <end position="56"/>
    </location>
</feature>
<proteinExistence type="predicted"/>
<feature type="transmembrane region" description="Helical" evidence="2">
    <location>
        <begin position="228"/>
        <end position="250"/>
    </location>
</feature>
<evidence type="ECO:0000256" key="2">
    <source>
        <dbReference type="SAM" id="Phobius"/>
    </source>
</evidence>
<feature type="compositionally biased region" description="Basic residues" evidence="1">
    <location>
        <begin position="1"/>
        <end position="11"/>
    </location>
</feature>
<dbReference type="EMBL" id="BAABET010000005">
    <property type="protein sequence ID" value="GAA4316667.1"/>
    <property type="molecule type" value="Genomic_DNA"/>
</dbReference>
<keyword evidence="4" id="KW-1185">Reference proteome</keyword>